<dbReference type="Proteomes" id="UP000501199">
    <property type="component" value="Segment"/>
</dbReference>
<accession>A0A6G6XK55</accession>
<dbReference type="KEGG" id="vg:77954730"/>
<evidence type="ECO:0000313" key="1">
    <source>
        <dbReference type="EMBL" id="QIG58489.1"/>
    </source>
</evidence>
<evidence type="ECO:0000313" key="2">
    <source>
        <dbReference type="Proteomes" id="UP000501199"/>
    </source>
</evidence>
<proteinExistence type="predicted"/>
<protein>
    <submittedName>
        <fullName evidence="1">Head-to-tail stopper</fullName>
    </submittedName>
</protein>
<dbReference type="EMBL" id="MN908689">
    <property type="protein sequence ID" value="QIG58489.1"/>
    <property type="molecule type" value="Genomic_DNA"/>
</dbReference>
<dbReference type="RefSeq" id="YP_010678335.1">
    <property type="nucleotide sequence ID" value="NC_071034.1"/>
</dbReference>
<sequence>MLLPAYRVTPPVYRLRAGTGYDSYGDPVESWDAPERFKLKGAYVQDVRAEEVDGAVRRIVRGEKVLFVPGAVDLNENDRVDVSGEVWRVNAPPSVRHGLASTVYTTASLTRVSG</sequence>
<dbReference type="GeneID" id="77954730"/>
<reference evidence="2" key="1">
    <citation type="submission" date="2020-01" db="EMBL/GenBank/DDBJ databases">
        <authorList>
            <person name="Broll A.M."/>
            <person name="Firkus N.C."/>
            <person name="Hill J.A."/>
            <person name="Neidermyer S.M."/>
            <person name="Regnier T.M."/>
            <person name="Wang S.P."/>
            <person name="Yang C."/>
            <person name="Yang H.S."/>
            <person name="Bonilla J.A."/>
            <person name="Klyczek K."/>
            <person name="Garlena R.A."/>
            <person name="Russell D.A."/>
            <person name="Pope W.H."/>
            <person name="Jacobs-Sera D."/>
            <person name="Hatfull G.F."/>
        </authorList>
    </citation>
    <scope>NUCLEOTIDE SEQUENCE [LARGE SCALE GENOMIC DNA]</scope>
</reference>
<organism evidence="1 2">
    <name type="scientific">Arthrobacter phage DrSierra</name>
    <dbReference type="NCBI Taxonomy" id="2704034"/>
    <lineage>
        <taxon>Viruses</taxon>
        <taxon>Duplodnaviria</taxon>
        <taxon>Heunggongvirae</taxon>
        <taxon>Uroviricota</taxon>
        <taxon>Caudoviricetes</taxon>
        <taxon>Casidaviridae</taxon>
        <taxon>Manhattanvirus</taxon>
        <taxon>Manhattanvirus drsierra</taxon>
    </lineage>
</organism>
<keyword evidence="2" id="KW-1185">Reference proteome</keyword>
<name>A0A6G6XK55_9CAUD</name>
<gene>
    <name evidence="1" type="primary">10</name>
    <name evidence="1" type="ORF">SEA_DRSIERRA_10</name>
</gene>